<dbReference type="Proteomes" id="UP000636458">
    <property type="component" value="Unassembled WGS sequence"/>
</dbReference>
<dbReference type="EMBL" id="JAEPES010000002">
    <property type="protein sequence ID" value="MBK4347159.1"/>
    <property type="molecule type" value="Genomic_DNA"/>
</dbReference>
<dbReference type="PRINTS" id="PR00598">
    <property type="entry name" value="HTHMARR"/>
</dbReference>
<dbReference type="Pfam" id="PF01047">
    <property type="entry name" value="MarR"/>
    <property type="match status" value="1"/>
</dbReference>
<dbReference type="PANTHER" id="PTHR39515:SF2">
    <property type="entry name" value="HTH-TYPE TRANSCRIPTIONAL REGULATOR RV0880"/>
    <property type="match status" value="1"/>
</dbReference>
<keyword evidence="1" id="KW-0805">Transcription regulation</keyword>
<dbReference type="InterPro" id="IPR000835">
    <property type="entry name" value="HTH_MarR-typ"/>
</dbReference>
<evidence type="ECO:0000313" key="6">
    <source>
        <dbReference type="Proteomes" id="UP000636458"/>
    </source>
</evidence>
<dbReference type="SMART" id="SM00347">
    <property type="entry name" value="HTH_MARR"/>
    <property type="match status" value="1"/>
</dbReference>
<feature type="domain" description="HTH marR-type" evidence="4">
    <location>
        <begin position="1"/>
        <end position="113"/>
    </location>
</feature>
<gene>
    <name evidence="5" type="ORF">IV501_05890</name>
</gene>
<dbReference type="PROSITE" id="PS50995">
    <property type="entry name" value="HTH_MARR_2"/>
    <property type="match status" value="1"/>
</dbReference>
<dbReference type="Gene3D" id="1.10.10.10">
    <property type="entry name" value="Winged helix-like DNA-binding domain superfamily/Winged helix DNA-binding domain"/>
    <property type="match status" value="1"/>
</dbReference>
<dbReference type="SUPFAM" id="SSF46785">
    <property type="entry name" value="Winged helix' DNA-binding domain"/>
    <property type="match status" value="1"/>
</dbReference>
<dbReference type="PROSITE" id="PS01117">
    <property type="entry name" value="HTH_MARR_1"/>
    <property type="match status" value="1"/>
</dbReference>
<comment type="caution">
    <text evidence="5">The sequence shown here is derived from an EMBL/GenBank/DDBJ whole genome shotgun (WGS) entry which is preliminary data.</text>
</comment>
<keyword evidence="2" id="KW-0238">DNA-binding</keyword>
<proteinExistence type="predicted"/>
<dbReference type="PANTHER" id="PTHR39515">
    <property type="entry name" value="CONSERVED PROTEIN"/>
    <property type="match status" value="1"/>
</dbReference>
<dbReference type="GO" id="GO:0003677">
    <property type="term" value="F:DNA binding"/>
    <property type="evidence" value="ECO:0007669"/>
    <property type="project" value="UniProtKB-KW"/>
</dbReference>
<dbReference type="GO" id="GO:0003700">
    <property type="term" value="F:DNA-binding transcription factor activity"/>
    <property type="evidence" value="ECO:0007669"/>
    <property type="project" value="InterPro"/>
</dbReference>
<evidence type="ECO:0000313" key="5">
    <source>
        <dbReference type="EMBL" id="MBK4347159.1"/>
    </source>
</evidence>
<dbReference type="InterPro" id="IPR023187">
    <property type="entry name" value="Tscrpt_reg_MarR-type_CS"/>
</dbReference>
<dbReference type="InterPro" id="IPR036388">
    <property type="entry name" value="WH-like_DNA-bd_sf"/>
</dbReference>
<evidence type="ECO:0000259" key="4">
    <source>
        <dbReference type="PROSITE" id="PS50995"/>
    </source>
</evidence>
<dbReference type="InterPro" id="IPR036390">
    <property type="entry name" value="WH_DNA-bd_sf"/>
</dbReference>
<dbReference type="AlphaFoldDB" id="A0A934SS71"/>
<protein>
    <submittedName>
        <fullName evidence="5">MarR family transcriptional regulator</fullName>
    </submittedName>
</protein>
<accession>A0A934SS71</accession>
<name>A0A934SS71_9MICO</name>
<evidence type="ECO:0000256" key="2">
    <source>
        <dbReference type="ARBA" id="ARBA00023125"/>
    </source>
</evidence>
<keyword evidence="6" id="KW-1185">Reference proteome</keyword>
<reference evidence="5" key="1">
    <citation type="submission" date="2021-01" db="EMBL/GenBank/DDBJ databases">
        <title>Lacisediminihabitans sp. nov. strain G11-30, isolated from Antarctic Soil.</title>
        <authorList>
            <person name="Li J."/>
        </authorList>
    </citation>
    <scope>NUCLEOTIDE SEQUENCE</scope>
    <source>
        <strain evidence="5">G11-30</strain>
    </source>
</reference>
<organism evidence="5 6">
    <name type="scientific">Lacisediminihabitans changchengi</name>
    <dbReference type="NCBI Taxonomy" id="2787634"/>
    <lineage>
        <taxon>Bacteria</taxon>
        <taxon>Bacillati</taxon>
        <taxon>Actinomycetota</taxon>
        <taxon>Actinomycetes</taxon>
        <taxon>Micrococcales</taxon>
        <taxon>Microbacteriaceae</taxon>
        <taxon>Lacisediminihabitans</taxon>
    </lineage>
</organism>
<evidence type="ECO:0000256" key="1">
    <source>
        <dbReference type="ARBA" id="ARBA00023015"/>
    </source>
</evidence>
<evidence type="ECO:0000256" key="3">
    <source>
        <dbReference type="ARBA" id="ARBA00023163"/>
    </source>
</evidence>
<sequence>MLRATEGLSHGSLSALSSIVKFGPLRLNELAGREAVAAATITRIATDLEVRGYVTRESDPLDRRAITIAATESGVDYIVRARSARADVISALLGTLEPHELELVEDALPVLEALVLEAHYAGKD</sequence>
<keyword evidence="3" id="KW-0804">Transcription</keyword>
<dbReference type="InterPro" id="IPR052526">
    <property type="entry name" value="HTH-type_Bedaq_tolerance"/>
</dbReference>